<gene>
    <name evidence="1" type="ORF">RR46_06833</name>
</gene>
<organism evidence="1 2">
    <name type="scientific">Papilio xuthus</name>
    <name type="common">Asian swallowtail butterfly</name>
    <dbReference type="NCBI Taxonomy" id="66420"/>
    <lineage>
        <taxon>Eukaryota</taxon>
        <taxon>Metazoa</taxon>
        <taxon>Ecdysozoa</taxon>
        <taxon>Arthropoda</taxon>
        <taxon>Hexapoda</taxon>
        <taxon>Insecta</taxon>
        <taxon>Pterygota</taxon>
        <taxon>Neoptera</taxon>
        <taxon>Endopterygota</taxon>
        <taxon>Lepidoptera</taxon>
        <taxon>Glossata</taxon>
        <taxon>Ditrysia</taxon>
        <taxon>Papilionoidea</taxon>
        <taxon>Papilionidae</taxon>
        <taxon>Papilioninae</taxon>
        <taxon>Papilio</taxon>
    </lineage>
</organism>
<name>A0A194PTL8_PAPXU</name>
<keyword evidence="2" id="KW-1185">Reference proteome</keyword>
<proteinExistence type="predicted"/>
<accession>A0A194PTL8</accession>
<evidence type="ECO:0000313" key="2">
    <source>
        <dbReference type="Proteomes" id="UP000053268"/>
    </source>
</evidence>
<dbReference type="EMBL" id="KQ459594">
    <property type="protein sequence ID" value="KPI96099.1"/>
    <property type="molecule type" value="Genomic_DNA"/>
</dbReference>
<sequence>MNKGLPWQSQPERDNEFNRFMAPTLLIVGRARALCVDDLLQNLRNLQYLEFSSHTTDLDDSIAVRRMCRRGRRQSISRQTRTAKSSCLPRIIRFANIRSCQGHYNTSLLDKSVSDMAHVRISNQYSGETGTP</sequence>
<evidence type="ECO:0000313" key="1">
    <source>
        <dbReference type="EMBL" id="KPI96099.1"/>
    </source>
</evidence>
<reference evidence="1 2" key="1">
    <citation type="journal article" date="2015" name="Nat. Commun.">
        <title>Outbred genome sequencing and CRISPR/Cas9 gene editing in butterflies.</title>
        <authorList>
            <person name="Li X."/>
            <person name="Fan D."/>
            <person name="Zhang W."/>
            <person name="Liu G."/>
            <person name="Zhang L."/>
            <person name="Zhao L."/>
            <person name="Fang X."/>
            <person name="Chen L."/>
            <person name="Dong Y."/>
            <person name="Chen Y."/>
            <person name="Ding Y."/>
            <person name="Zhao R."/>
            <person name="Feng M."/>
            <person name="Zhu Y."/>
            <person name="Feng Y."/>
            <person name="Jiang X."/>
            <person name="Zhu D."/>
            <person name="Xiang H."/>
            <person name="Feng X."/>
            <person name="Li S."/>
            <person name="Wang J."/>
            <person name="Zhang G."/>
            <person name="Kronforst M.R."/>
            <person name="Wang W."/>
        </authorList>
    </citation>
    <scope>NUCLEOTIDE SEQUENCE [LARGE SCALE GENOMIC DNA]</scope>
    <source>
        <strain evidence="1">Ya'a_city_454_Px</strain>
        <tissue evidence="1">Whole body</tissue>
    </source>
</reference>
<dbReference type="Proteomes" id="UP000053268">
    <property type="component" value="Unassembled WGS sequence"/>
</dbReference>
<dbReference type="AlphaFoldDB" id="A0A194PTL8"/>
<protein>
    <submittedName>
        <fullName evidence="1">Uncharacterized protein</fullName>
    </submittedName>
</protein>